<keyword evidence="3" id="KW-1185">Reference proteome</keyword>
<feature type="transmembrane region" description="Helical" evidence="1">
    <location>
        <begin position="80"/>
        <end position="100"/>
    </location>
</feature>
<protein>
    <recommendedName>
        <fullName evidence="4">Transmembrane protein</fullName>
    </recommendedName>
</protein>
<keyword evidence="1" id="KW-0812">Transmembrane</keyword>
<feature type="transmembrane region" description="Helical" evidence="1">
    <location>
        <begin position="112"/>
        <end position="133"/>
    </location>
</feature>
<keyword evidence="1" id="KW-1133">Transmembrane helix</keyword>
<dbReference type="EMBL" id="JAGISH010000004">
    <property type="protein sequence ID" value="MBP0482678.1"/>
    <property type="molecule type" value="Genomic_DNA"/>
</dbReference>
<evidence type="ECO:0008006" key="4">
    <source>
        <dbReference type="Google" id="ProtNLM"/>
    </source>
</evidence>
<dbReference type="AlphaFoldDB" id="A0A940MQ51"/>
<evidence type="ECO:0000313" key="2">
    <source>
        <dbReference type="EMBL" id="MBP0482678.1"/>
    </source>
</evidence>
<evidence type="ECO:0000313" key="3">
    <source>
        <dbReference type="Proteomes" id="UP000675940"/>
    </source>
</evidence>
<comment type="caution">
    <text evidence="2">The sequence shown here is derived from an EMBL/GenBank/DDBJ whole genome shotgun (WGS) entry which is preliminary data.</text>
</comment>
<reference evidence="2" key="1">
    <citation type="submission" date="2021-03" db="EMBL/GenBank/DDBJ databases">
        <title>Sagittula salina sp. nov. strain M10.9X isolated from the marine waste.</title>
        <authorList>
            <person name="Satari L."/>
            <person name="Molina-Menor E."/>
            <person name="Vidal-Verdu A."/>
            <person name="Pascual J."/>
            <person name="Pereto J."/>
            <person name="Porcar M."/>
        </authorList>
    </citation>
    <scope>NUCLEOTIDE SEQUENCE</scope>
    <source>
        <strain evidence="2">M10.9X</strain>
    </source>
</reference>
<accession>A0A940MQ51</accession>
<sequence>MAGTLSRLIGAGAALLLAALALYYGVELARIVMARSAGGLTHGIALVWLLYFVVCPVMVGAALLNAWVFLRGGGTALPRLLRPGLWLIAVVWALAFAGSVLRGRHGDAPQDWMVFTLLYAGPAVLALICLALLPDRRTP</sequence>
<proteinExistence type="predicted"/>
<name>A0A940MQ51_9RHOB</name>
<dbReference type="Proteomes" id="UP000675940">
    <property type="component" value="Unassembled WGS sequence"/>
</dbReference>
<evidence type="ECO:0000256" key="1">
    <source>
        <dbReference type="SAM" id="Phobius"/>
    </source>
</evidence>
<feature type="transmembrane region" description="Helical" evidence="1">
    <location>
        <begin position="44"/>
        <end position="68"/>
    </location>
</feature>
<organism evidence="2 3">
    <name type="scientific">Sagittula salina</name>
    <dbReference type="NCBI Taxonomy" id="2820268"/>
    <lineage>
        <taxon>Bacteria</taxon>
        <taxon>Pseudomonadati</taxon>
        <taxon>Pseudomonadota</taxon>
        <taxon>Alphaproteobacteria</taxon>
        <taxon>Rhodobacterales</taxon>
        <taxon>Roseobacteraceae</taxon>
        <taxon>Sagittula</taxon>
    </lineage>
</organism>
<dbReference type="RefSeq" id="WP_209360623.1">
    <property type="nucleotide sequence ID" value="NZ_JAGISH010000004.1"/>
</dbReference>
<keyword evidence="1" id="KW-0472">Membrane</keyword>
<gene>
    <name evidence="2" type="ORF">J5474_09270</name>
</gene>